<proteinExistence type="predicted"/>
<evidence type="ECO:0000313" key="4">
    <source>
        <dbReference type="Proteomes" id="UP000036681"/>
    </source>
</evidence>
<reference evidence="5" key="1">
    <citation type="submission" date="2017-02" db="UniProtKB">
        <authorList>
            <consortium name="WormBaseParasite"/>
        </authorList>
    </citation>
    <scope>IDENTIFICATION</scope>
</reference>
<dbReference type="InterPro" id="IPR032341">
    <property type="entry name" value="MITD1_C"/>
</dbReference>
<dbReference type="AlphaFoldDB" id="A0A0M3IEC2"/>
<organism evidence="4 5">
    <name type="scientific">Ascaris lumbricoides</name>
    <name type="common">Giant roundworm</name>
    <dbReference type="NCBI Taxonomy" id="6252"/>
    <lineage>
        <taxon>Eukaryota</taxon>
        <taxon>Metazoa</taxon>
        <taxon>Ecdysozoa</taxon>
        <taxon>Nematoda</taxon>
        <taxon>Chromadorea</taxon>
        <taxon>Rhabditida</taxon>
        <taxon>Spirurina</taxon>
        <taxon>Ascaridomorpha</taxon>
        <taxon>Ascaridoidea</taxon>
        <taxon>Ascarididae</taxon>
        <taxon>Ascaris</taxon>
    </lineage>
</organism>
<dbReference type="InterPro" id="IPR052817">
    <property type="entry name" value="MIT_domain_contain_protein1"/>
</dbReference>
<dbReference type="InterPro" id="IPR007330">
    <property type="entry name" value="MIT_dom"/>
</dbReference>
<keyword evidence="1" id="KW-0175">Coiled coil</keyword>
<feature type="coiled-coil region" evidence="1">
    <location>
        <begin position="74"/>
        <end position="105"/>
    </location>
</feature>
<dbReference type="SUPFAM" id="SSF116846">
    <property type="entry name" value="MIT domain"/>
    <property type="match status" value="1"/>
</dbReference>
<sequence length="251" mass="28644">MQAIVERSKLPLRDAVELDKDGKKMEAVAKYVEGISILMEAMTCSSISDDQVEARVHVELLHRSTSGAVSLREKDALKNTISKYMARAETLKGQAKLKVDSLEQRHIKEGTTGHGYDKIFAKCMDDALLEVNVEDAYIIAHHQVLNFVRFCEFCVLHARNLRRIRLRTQREGQNEEALAELGRSLSSRGIELIVVFDHLIHDREIRFDNGWIVKIGRGLDYFHNPGRYGLGAGDLNLRKCHETNVDIFRMR</sequence>
<dbReference type="Pfam" id="PF04212">
    <property type="entry name" value="MIT"/>
    <property type="match status" value="1"/>
</dbReference>
<dbReference type="InterPro" id="IPR038113">
    <property type="entry name" value="MITD1_C_sf"/>
</dbReference>
<dbReference type="Proteomes" id="UP000036681">
    <property type="component" value="Unplaced"/>
</dbReference>
<dbReference type="PANTHER" id="PTHR21222">
    <property type="entry name" value="MIT DOMAIN-CONTAINING PROTEIN 1"/>
    <property type="match status" value="1"/>
</dbReference>
<dbReference type="InterPro" id="IPR036181">
    <property type="entry name" value="MIT_dom_sf"/>
</dbReference>
<accession>A0A0M3IEC2</accession>
<protein>
    <submittedName>
        <fullName evidence="5">MIT domain-containing protein</fullName>
    </submittedName>
</protein>
<feature type="domain" description="MITD1 C-terminal phospholipase D-like" evidence="3">
    <location>
        <begin position="113"/>
        <end position="249"/>
    </location>
</feature>
<dbReference type="Gene3D" id="3.30.870.30">
    <property type="entry name" value="MITD, C-terminal phospholipase D-like domain"/>
    <property type="match status" value="1"/>
</dbReference>
<dbReference type="Gene3D" id="1.20.58.80">
    <property type="entry name" value="Phosphotransferase system, lactose/cellobiose-type IIA subunit"/>
    <property type="match status" value="1"/>
</dbReference>
<dbReference type="Pfam" id="PF16565">
    <property type="entry name" value="MIT_C"/>
    <property type="match status" value="1"/>
</dbReference>
<name>A0A0M3IEC2_ASCLU</name>
<feature type="domain" description="MIT" evidence="2">
    <location>
        <begin position="13"/>
        <end position="92"/>
    </location>
</feature>
<keyword evidence="4" id="KW-1185">Reference proteome</keyword>
<dbReference type="WBParaSite" id="ALUE_0001643701-mRNA-1">
    <property type="protein sequence ID" value="ALUE_0001643701-mRNA-1"/>
    <property type="gene ID" value="ALUE_0001643701"/>
</dbReference>
<evidence type="ECO:0000259" key="2">
    <source>
        <dbReference type="Pfam" id="PF04212"/>
    </source>
</evidence>
<evidence type="ECO:0000256" key="1">
    <source>
        <dbReference type="SAM" id="Coils"/>
    </source>
</evidence>
<dbReference type="PANTHER" id="PTHR21222:SF1">
    <property type="entry name" value="MIT DOMAIN-CONTAINING PROTEIN 1"/>
    <property type="match status" value="1"/>
</dbReference>
<evidence type="ECO:0000313" key="5">
    <source>
        <dbReference type="WBParaSite" id="ALUE_0001643701-mRNA-1"/>
    </source>
</evidence>
<evidence type="ECO:0000259" key="3">
    <source>
        <dbReference type="Pfam" id="PF16565"/>
    </source>
</evidence>